<dbReference type="EMBL" id="JAOL01000136">
    <property type="protein sequence ID" value="EUA88697.1"/>
    <property type="molecule type" value="Genomic_DNA"/>
</dbReference>
<dbReference type="InterPro" id="IPR038763">
    <property type="entry name" value="DHH_sf"/>
</dbReference>
<sequence>MAEILDAWGKPIDLDVAHCVYAGLTTDTGSFRWASPRGLRLACPAGGHFFFSAWDNAADQPIADGYPPVHVVADALPGARLGAAAARGGSRSGLVYAVVEYQEFVRARAEEVESIVDIVRTTRQAEVAVVFKEVDPSSGRCRCGPRRTSI</sequence>
<reference evidence="1 2" key="1">
    <citation type="submission" date="2014-01" db="EMBL/GenBank/DDBJ databases">
        <authorList>
            <person name="Dobos K."/>
            <person name="Lenaerts A."/>
            <person name="Ordway D."/>
            <person name="DeGroote M.A."/>
            <person name="Parker T."/>
            <person name="Sizemore C."/>
            <person name="Tallon L.J."/>
            <person name="Sadzewicz L.K."/>
            <person name="Sengamalay N."/>
            <person name="Fraser C.M."/>
            <person name="Hine E."/>
            <person name="Shefchek K.A."/>
            <person name="Das S.P."/>
            <person name="Tettelin H."/>
        </authorList>
    </citation>
    <scope>NUCLEOTIDE SEQUENCE [LARGE SCALE GENOMIC DNA]</scope>
    <source>
        <strain evidence="1 2">Harvey</strain>
    </source>
</reference>
<dbReference type="SUPFAM" id="SSF64182">
    <property type="entry name" value="DHH phosphoesterases"/>
    <property type="match status" value="1"/>
</dbReference>
<gene>
    <name evidence="1" type="ORF">I551_4863</name>
</gene>
<proteinExistence type="predicted"/>
<dbReference type="Gene3D" id="3.90.1640.10">
    <property type="entry name" value="inorganic pyrophosphatase (n-terminal core)"/>
    <property type="match status" value="1"/>
</dbReference>
<keyword evidence="2" id="KW-1185">Reference proteome</keyword>
<dbReference type="Proteomes" id="UP000020681">
    <property type="component" value="Unassembled WGS sequence"/>
</dbReference>
<evidence type="ECO:0000313" key="1">
    <source>
        <dbReference type="EMBL" id="EUA88697.1"/>
    </source>
</evidence>
<protein>
    <submittedName>
        <fullName evidence="1">Uncharacterized protein</fullName>
    </submittedName>
</protein>
<evidence type="ECO:0000313" key="2">
    <source>
        <dbReference type="Proteomes" id="UP000020681"/>
    </source>
</evidence>
<comment type="caution">
    <text evidence="1">The sequence shown here is derived from an EMBL/GenBank/DDBJ whole genome shotgun (WGS) entry which is preliminary data.</text>
</comment>
<accession>A0ABN0QV90</accession>
<dbReference type="Gene3D" id="3.10.310.30">
    <property type="match status" value="1"/>
</dbReference>
<name>A0ABN0QV90_MYCUL</name>
<organism evidence="1 2">
    <name type="scientific">Mycobacterium ulcerans str. Harvey</name>
    <dbReference type="NCBI Taxonomy" id="1299332"/>
    <lineage>
        <taxon>Bacteria</taxon>
        <taxon>Bacillati</taxon>
        <taxon>Actinomycetota</taxon>
        <taxon>Actinomycetes</taxon>
        <taxon>Mycobacteriales</taxon>
        <taxon>Mycobacteriaceae</taxon>
        <taxon>Mycobacterium</taxon>
        <taxon>Mycobacterium ulcerans group</taxon>
    </lineage>
</organism>